<dbReference type="RefSeq" id="WP_034705017.1">
    <property type="nucleotide sequence ID" value="NZ_JPRO01000009.1"/>
</dbReference>
<accession>A0A085ZF60</accession>
<dbReference type="STRING" id="421531.IX38_11920"/>
<dbReference type="AlphaFoldDB" id="A0A085ZF60"/>
<sequence>MNFKAKHFLHKLNLIAILGFTFFAGTIAIAQNGTYELKNKNGSYCYISIVKKGNHIDAEIFAWWNTASARTGLYYGEGTLIGNQCTLKSDENDPECKVTLVLEQDKIRASFENCAVDNVPEDFNGVYSKITNATAGDYRVSVPRSYFHKKPDAASKLNSYVVKGNKVTLNMDRIEAGNWVYVYYVDSKGKETAGYVVLTDLRKMEK</sequence>
<evidence type="ECO:0000313" key="1">
    <source>
        <dbReference type="EMBL" id="KFF03074.1"/>
    </source>
</evidence>
<name>A0A085ZF60_9FLAO</name>
<keyword evidence="2" id="KW-1185">Reference proteome</keyword>
<gene>
    <name evidence="1" type="ORF">IX38_11920</name>
</gene>
<organism evidence="1 2">
    <name type="scientific">Chryseobacterium luteum</name>
    <dbReference type="NCBI Taxonomy" id="421531"/>
    <lineage>
        <taxon>Bacteria</taxon>
        <taxon>Pseudomonadati</taxon>
        <taxon>Bacteroidota</taxon>
        <taxon>Flavobacteriia</taxon>
        <taxon>Flavobacteriales</taxon>
        <taxon>Weeksellaceae</taxon>
        <taxon>Chryseobacterium group</taxon>
        <taxon>Chryseobacterium</taxon>
    </lineage>
</organism>
<dbReference type="EMBL" id="JPRO01000009">
    <property type="protein sequence ID" value="KFF03074.1"/>
    <property type="molecule type" value="Genomic_DNA"/>
</dbReference>
<evidence type="ECO:0000313" key="2">
    <source>
        <dbReference type="Proteomes" id="UP000028703"/>
    </source>
</evidence>
<reference evidence="1 2" key="1">
    <citation type="submission" date="2014-07" db="EMBL/GenBank/DDBJ databases">
        <title>Genome of Chryseobacterium luteum DSM 18605.</title>
        <authorList>
            <person name="Stropko S.J."/>
            <person name="Pipes S.E."/>
            <person name="Newman J.D."/>
        </authorList>
    </citation>
    <scope>NUCLEOTIDE SEQUENCE [LARGE SCALE GENOMIC DNA]</scope>
    <source>
        <strain evidence="1 2">DSM 18605</strain>
    </source>
</reference>
<comment type="caution">
    <text evidence="1">The sequence shown here is derived from an EMBL/GenBank/DDBJ whole genome shotgun (WGS) entry which is preliminary data.</text>
</comment>
<dbReference type="Proteomes" id="UP000028703">
    <property type="component" value="Unassembled WGS sequence"/>
</dbReference>
<dbReference type="eggNOG" id="ENOG5032RPG">
    <property type="taxonomic scope" value="Bacteria"/>
</dbReference>
<dbReference type="OrthoDB" id="705210at2"/>
<protein>
    <submittedName>
        <fullName evidence="1">Uncharacterized protein</fullName>
    </submittedName>
</protein>
<proteinExistence type="predicted"/>